<gene>
    <name evidence="2" type="ORF">ACG00Y_13565</name>
</gene>
<keyword evidence="1" id="KW-0472">Membrane</keyword>
<dbReference type="RefSeq" id="WP_394479601.1">
    <property type="nucleotide sequence ID" value="NZ_JBIGHV010000004.1"/>
</dbReference>
<protein>
    <submittedName>
        <fullName evidence="2">Uncharacterized protein</fullName>
    </submittedName>
</protein>
<evidence type="ECO:0000313" key="3">
    <source>
        <dbReference type="Proteomes" id="UP001606210"/>
    </source>
</evidence>
<reference evidence="2 3" key="1">
    <citation type="submission" date="2024-08" db="EMBL/GenBank/DDBJ databases">
        <authorList>
            <person name="Lu H."/>
        </authorList>
    </citation>
    <scope>NUCLEOTIDE SEQUENCE [LARGE SCALE GENOMIC DNA]</scope>
    <source>
        <strain evidence="2 3">LYH14W</strain>
    </source>
</reference>
<proteinExistence type="predicted"/>
<keyword evidence="1" id="KW-0812">Transmembrane</keyword>
<organism evidence="2 3">
    <name type="scientific">Pelomonas parva</name>
    <dbReference type="NCBI Taxonomy" id="3299032"/>
    <lineage>
        <taxon>Bacteria</taxon>
        <taxon>Pseudomonadati</taxon>
        <taxon>Pseudomonadota</taxon>
        <taxon>Betaproteobacteria</taxon>
        <taxon>Burkholderiales</taxon>
        <taxon>Sphaerotilaceae</taxon>
        <taxon>Roseateles</taxon>
    </lineage>
</organism>
<feature type="transmembrane region" description="Helical" evidence="1">
    <location>
        <begin position="6"/>
        <end position="25"/>
    </location>
</feature>
<sequence>MDELLIFAAWLVVELLLIGTGRAVVSLASFGRWRGEQLGAREGRVHGMAGALSFRRDGRRVITRVGLLLTGLAFYVALAVGLIAWA</sequence>
<keyword evidence="1" id="KW-1133">Transmembrane helix</keyword>
<feature type="transmembrane region" description="Helical" evidence="1">
    <location>
        <begin position="65"/>
        <end position="85"/>
    </location>
</feature>
<comment type="caution">
    <text evidence="2">The sequence shown here is derived from an EMBL/GenBank/DDBJ whole genome shotgun (WGS) entry which is preliminary data.</text>
</comment>
<dbReference type="Proteomes" id="UP001606210">
    <property type="component" value="Unassembled WGS sequence"/>
</dbReference>
<accession>A0ABW7F2U0</accession>
<evidence type="ECO:0000256" key="1">
    <source>
        <dbReference type="SAM" id="Phobius"/>
    </source>
</evidence>
<dbReference type="EMBL" id="JBIGHV010000004">
    <property type="protein sequence ID" value="MFG6430952.1"/>
    <property type="molecule type" value="Genomic_DNA"/>
</dbReference>
<keyword evidence="3" id="KW-1185">Reference proteome</keyword>
<name>A0ABW7F2U0_9BURK</name>
<evidence type="ECO:0000313" key="2">
    <source>
        <dbReference type="EMBL" id="MFG6430952.1"/>
    </source>
</evidence>